<dbReference type="VEuPathDB" id="FungiDB:HMPREF1541_10323"/>
<dbReference type="EC" id="2.7.7.48" evidence="1"/>
<dbReference type="EMBL" id="KB822714">
    <property type="protein sequence ID" value="ETN44653.1"/>
    <property type="molecule type" value="Genomic_DNA"/>
</dbReference>
<gene>
    <name evidence="4" type="ORF">HMPREF1541_10323</name>
</gene>
<dbReference type="InterPro" id="IPR057596">
    <property type="entry name" value="RDRP_core"/>
</dbReference>
<dbReference type="Proteomes" id="UP000030752">
    <property type="component" value="Unassembled WGS sequence"/>
</dbReference>
<dbReference type="GO" id="GO:0031380">
    <property type="term" value="C:nuclear RNA-directed RNA polymerase complex"/>
    <property type="evidence" value="ECO:0007669"/>
    <property type="project" value="TreeGrafter"/>
</dbReference>
<dbReference type="GO" id="GO:0003968">
    <property type="term" value="F:RNA-directed RNA polymerase activity"/>
    <property type="evidence" value="ECO:0007669"/>
    <property type="project" value="UniProtKB-KW"/>
</dbReference>
<feature type="compositionally biased region" description="Polar residues" evidence="2">
    <location>
        <begin position="188"/>
        <end position="209"/>
    </location>
</feature>
<dbReference type="PANTHER" id="PTHR23079">
    <property type="entry name" value="RNA-DEPENDENT RNA POLYMERASE"/>
    <property type="match status" value="1"/>
</dbReference>
<feature type="domain" description="RDRP core" evidence="3">
    <location>
        <begin position="432"/>
        <end position="1071"/>
    </location>
</feature>
<proteinExistence type="inferred from homology"/>
<organism evidence="4 5">
    <name type="scientific">Cyphellophora europaea (strain CBS 101466)</name>
    <name type="common">Phialophora europaea</name>
    <dbReference type="NCBI Taxonomy" id="1220924"/>
    <lineage>
        <taxon>Eukaryota</taxon>
        <taxon>Fungi</taxon>
        <taxon>Dikarya</taxon>
        <taxon>Ascomycota</taxon>
        <taxon>Pezizomycotina</taxon>
        <taxon>Eurotiomycetes</taxon>
        <taxon>Chaetothyriomycetidae</taxon>
        <taxon>Chaetothyriales</taxon>
        <taxon>Cyphellophoraceae</taxon>
        <taxon>Cyphellophora</taxon>
    </lineage>
</organism>
<evidence type="ECO:0000256" key="1">
    <source>
        <dbReference type="RuleBase" id="RU363098"/>
    </source>
</evidence>
<keyword evidence="5" id="KW-1185">Reference proteome</keyword>
<dbReference type="InParanoid" id="W2S9E1"/>
<evidence type="ECO:0000313" key="5">
    <source>
        <dbReference type="Proteomes" id="UP000030752"/>
    </source>
</evidence>
<evidence type="ECO:0000256" key="2">
    <source>
        <dbReference type="SAM" id="MobiDB-lite"/>
    </source>
</evidence>
<feature type="compositionally biased region" description="Polar residues" evidence="2">
    <location>
        <begin position="168"/>
        <end position="179"/>
    </location>
</feature>
<dbReference type="HOGENOM" id="CLU_002322_0_1_1"/>
<keyword evidence="1" id="KW-0694">RNA-binding</keyword>
<comment type="similarity">
    <text evidence="1">Belongs to the RdRP family.</text>
</comment>
<dbReference type="RefSeq" id="XP_008713216.1">
    <property type="nucleotide sequence ID" value="XM_008714994.1"/>
</dbReference>
<dbReference type="PANTHER" id="PTHR23079:SF14">
    <property type="entry name" value="RNA-DEPENDENT RNA POLYMERASE"/>
    <property type="match status" value="1"/>
</dbReference>
<dbReference type="GO" id="GO:0003723">
    <property type="term" value="F:RNA binding"/>
    <property type="evidence" value="ECO:0007669"/>
    <property type="project" value="UniProtKB-KW"/>
</dbReference>
<dbReference type="Pfam" id="PF05183">
    <property type="entry name" value="RdRP"/>
    <property type="match status" value="1"/>
</dbReference>
<accession>W2S9E1</accession>
<protein>
    <recommendedName>
        <fullName evidence="1">RNA-dependent RNA polymerase</fullName>
        <ecNumber evidence="1">2.7.7.48</ecNumber>
    </recommendedName>
</protein>
<dbReference type="InterPro" id="IPR007855">
    <property type="entry name" value="RDRP"/>
</dbReference>
<keyword evidence="1" id="KW-0808">Transferase</keyword>
<keyword evidence="1" id="KW-0548">Nucleotidyltransferase</keyword>
<feature type="region of interest" description="Disordered" evidence="2">
    <location>
        <begin position="168"/>
        <end position="239"/>
    </location>
</feature>
<dbReference type="STRING" id="1220924.W2S9E1"/>
<feature type="region of interest" description="Disordered" evidence="2">
    <location>
        <begin position="1"/>
        <end position="35"/>
    </location>
</feature>
<feature type="compositionally biased region" description="Low complexity" evidence="2">
    <location>
        <begin position="24"/>
        <end position="34"/>
    </location>
</feature>
<comment type="catalytic activity">
    <reaction evidence="1">
        <text>RNA(n) + a ribonucleoside 5'-triphosphate = RNA(n+1) + diphosphate</text>
        <dbReference type="Rhea" id="RHEA:21248"/>
        <dbReference type="Rhea" id="RHEA-COMP:14527"/>
        <dbReference type="Rhea" id="RHEA-COMP:17342"/>
        <dbReference type="ChEBI" id="CHEBI:33019"/>
        <dbReference type="ChEBI" id="CHEBI:61557"/>
        <dbReference type="ChEBI" id="CHEBI:140395"/>
        <dbReference type="EC" id="2.7.7.48"/>
    </reaction>
</comment>
<dbReference type="GeneID" id="19977662"/>
<dbReference type="OrthoDB" id="10055769at2759"/>
<evidence type="ECO:0000259" key="3">
    <source>
        <dbReference type="Pfam" id="PF05183"/>
    </source>
</evidence>
<dbReference type="GO" id="GO:0030422">
    <property type="term" value="P:siRNA processing"/>
    <property type="evidence" value="ECO:0007669"/>
    <property type="project" value="TreeGrafter"/>
</dbReference>
<sequence length="1304" mass="147540">MLPTRFPDNNPATPRPRRARLSDDTLPSSSSPTPQHIRANIDEVLENLNAHWDLGLPRLRGAAAVQLESTQALAKRCSARLRYFCYRDIDLNLLLAEFESSAKLIYSKWVFKPLAESSVTPSRSTGDSALSKAVLKGKRPALTAAQRNDLLRCLDSVLEDPYALSRQSDSFSLQTQEPSMSPPRKPATINNMARATKPVSTPSPSSGDSQPKKVVNKKRRSTTEGNQGDKQRKSKTIRAFFAPTSDRNVALDDSESSATFVSAEDRPLVGSADETLLADDDTMDLFPTQDAEEFLQDETLLRSLDSGYASSTSSTIYTRLLRTCSDPRLDLCSGVKINYEYAWELQSLALSLGMNAKEIFYKVRNICHRDSPSVEERLSAYKEIAAGRSYEPFQRHSWLPAAGLPPEKRNHRSLYQEVTLTWNQTKDPESSPFKMRLHAPRFQKSNRFHRIYDGGRFLILNVPFLRASDIPSGLGDPEQYHEVVIEWLSNGLKIGGRFWRPFFVDQPKQTKAGAWFNQVNLFATTGLGLEQDPVSMKDFLNMHAPFEENLASTNHKLFARSKLGLSKTTPTVVLRKDEFLDTADIQSAEGNVMNDGCALMSVGLAIAITRMLGLDEVPSAFQGRISGAKGMWLVDKRNSMRQDPAGRGYWIQVTPAQLKIQPHPRYRDCSDHFRTFEVSDWSKALKPSSLNTQLLNVLYNRGVGRKILARRLTALTEEYYEELCDSIETNDPLLMHHWLQKYHSVMQRPELQFVGGRPVNKIEQIKVYLDVGFRPQEDKALRDLFKDTLRTYLDDFVEKPRIELPRSTFAYMVPDVWGFLEEGTVQLCLGRPWCDPETGLESIFIADIDVIVARNPANHPSDAQRVRAVHHPELAGYSNVIFFSTRGKRPLADYLSGGDYDGDQAFVCWDQAIVCDFKNYAPGPPDHIKPEDVGLVKCSTKLASVFKDGIDDRTVQEHLRTCLDFALRPSYLGVVTNTHVAHVYHQSLSGGFGGGIRALESHGAMMLAALASFLVDSAKQGYSLPHKEWLSLRKKLCGPNQLPKPAFLKSEIEVPDEFQSQNINDHLRFDIARVQKKTRLDEWWRLAQKWPSKQDQSLLRPFRAVDKRVDAERMAKQPHNDVYRQVFRQLKNSLDLVLEEWKKKVGGPQQGKDFSSGLKAINEVYASYKKIEPLKVSGKEDHVLYQLLEIGEEAGFYSWSLTVASYLYRHYYSNHSRFVWSMAGLDLCELKARDMGRAIPVMDRSYGAMKLNSRSVKLLSEMTVVDDEKLDLEMMDEDDETQFFDAQASLGGSPRQTIADYFNS</sequence>
<dbReference type="eggNOG" id="KOG0988">
    <property type="taxonomic scope" value="Eukaryota"/>
</dbReference>
<keyword evidence="1" id="KW-0696">RNA-directed RNA polymerase</keyword>
<evidence type="ECO:0000313" key="4">
    <source>
        <dbReference type="EMBL" id="ETN44653.1"/>
    </source>
</evidence>
<name>W2S9E1_CYPE1</name>
<reference evidence="4 5" key="1">
    <citation type="submission" date="2013-03" db="EMBL/GenBank/DDBJ databases">
        <title>The Genome Sequence of Phialophora europaea CBS 101466.</title>
        <authorList>
            <consortium name="The Broad Institute Genomics Platform"/>
            <person name="Cuomo C."/>
            <person name="de Hoog S."/>
            <person name="Gorbushina A."/>
            <person name="Walker B."/>
            <person name="Young S.K."/>
            <person name="Zeng Q."/>
            <person name="Gargeya S."/>
            <person name="Fitzgerald M."/>
            <person name="Haas B."/>
            <person name="Abouelleil A."/>
            <person name="Allen A.W."/>
            <person name="Alvarado L."/>
            <person name="Arachchi H.M."/>
            <person name="Berlin A.M."/>
            <person name="Chapman S.B."/>
            <person name="Gainer-Dewar J."/>
            <person name="Goldberg J."/>
            <person name="Griggs A."/>
            <person name="Gujja S."/>
            <person name="Hansen M."/>
            <person name="Howarth C."/>
            <person name="Imamovic A."/>
            <person name="Ireland A."/>
            <person name="Larimer J."/>
            <person name="McCowan C."/>
            <person name="Murphy C."/>
            <person name="Pearson M."/>
            <person name="Poon T.W."/>
            <person name="Priest M."/>
            <person name="Roberts A."/>
            <person name="Saif S."/>
            <person name="Shea T."/>
            <person name="Sisk P."/>
            <person name="Sykes S."/>
            <person name="Wortman J."/>
            <person name="Nusbaum C."/>
            <person name="Birren B."/>
        </authorList>
    </citation>
    <scope>NUCLEOTIDE SEQUENCE [LARGE SCALE GENOMIC DNA]</scope>
    <source>
        <strain evidence="4 5">CBS 101466</strain>
    </source>
</reference>